<protein>
    <submittedName>
        <fullName evidence="3">DsrE family protein</fullName>
    </submittedName>
</protein>
<dbReference type="Pfam" id="PF02635">
    <property type="entry name" value="DsrE"/>
    <property type="match status" value="1"/>
</dbReference>
<evidence type="ECO:0000313" key="3">
    <source>
        <dbReference type="EMBL" id="URF04063.1"/>
    </source>
</evidence>
<dbReference type="KEGG" id="ccam:M5D45_16540"/>
<dbReference type="Proteomes" id="UP000318943">
    <property type="component" value="Unassembled WGS sequence"/>
</dbReference>
<sequence>MRRAFIRATAALAAIGLSARAAAQQAPAPAGTGAKAGKGGRVKVVYQLSEGIDQAVRAMANLRNHLNAAPDTKIVVVAFGYGVDFLVEGAKDSRGNTFEAAVGALGSSGVEFRVCRNTLTARRISEQSLLMDAKIVQAGVVEIARLQFDEGYAYLKP</sequence>
<reference evidence="3" key="2">
    <citation type="journal article" date="2022" name="Microbiol. Resour. Announc.">
        <title>Genome Sequence of Cupriavidus campinensis Strain G5, a Member of a Bacterial Consortium Capable of Polyethylene Degradation.</title>
        <authorList>
            <person name="Schneider B."/>
            <person name="Pfeiffer F."/>
            <person name="Dyall-Smith M."/>
            <person name="Kunte H.J."/>
        </authorList>
    </citation>
    <scope>NUCLEOTIDE SEQUENCE</scope>
    <source>
        <strain evidence="3">G5</strain>
    </source>
</reference>
<reference evidence="2 4" key="1">
    <citation type="submission" date="2019-05" db="EMBL/GenBank/DDBJ databases">
        <title>Whole genome sequence analysis of Cupriavidus campinensis S14E4C strain.</title>
        <authorList>
            <person name="Abbaszade G."/>
            <person name="Szabo A."/>
            <person name="Toumi M."/>
            <person name="Toth E."/>
        </authorList>
    </citation>
    <scope>NUCLEOTIDE SEQUENCE [LARGE SCALE GENOMIC DNA]</scope>
    <source>
        <strain evidence="2 4">S14E4C</strain>
    </source>
</reference>
<gene>
    <name evidence="2" type="ORF">FGG12_24940</name>
    <name evidence="3" type="ORF">M5D45_16540</name>
</gene>
<dbReference type="InterPro" id="IPR027396">
    <property type="entry name" value="DsrEFH-like"/>
</dbReference>
<dbReference type="EMBL" id="CP097330">
    <property type="protein sequence ID" value="URF04063.1"/>
    <property type="molecule type" value="Genomic_DNA"/>
</dbReference>
<keyword evidence="4" id="KW-1185">Reference proteome</keyword>
<evidence type="ECO:0000256" key="1">
    <source>
        <dbReference type="SAM" id="SignalP"/>
    </source>
</evidence>
<proteinExistence type="predicted"/>
<dbReference type="PANTHER" id="PTHR37691:SF1">
    <property type="entry name" value="BLR3518 PROTEIN"/>
    <property type="match status" value="1"/>
</dbReference>
<keyword evidence="1" id="KW-0732">Signal</keyword>
<evidence type="ECO:0000313" key="5">
    <source>
        <dbReference type="Proteomes" id="UP001056132"/>
    </source>
</evidence>
<dbReference type="Proteomes" id="UP001056132">
    <property type="component" value="Chromosome 1"/>
</dbReference>
<feature type="signal peptide" evidence="1">
    <location>
        <begin position="1"/>
        <end position="23"/>
    </location>
</feature>
<name>A0AAE9L1M9_9BURK</name>
<dbReference type="PANTHER" id="PTHR37691">
    <property type="entry name" value="BLR3518 PROTEIN"/>
    <property type="match status" value="1"/>
</dbReference>
<dbReference type="AlphaFoldDB" id="A0AAE9L1M9"/>
<accession>A0AAE9L1M9</accession>
<dbReference type="EMBL" id="VCIZ01000019">
    <property type="protein sequence ID" value="TSP09989.1"/>
    <property type="molecule type" value="Genomic_DNA"/>
</dbReference>
<evidence type="ECO:0000313" key="4">
    <source>
        <dbReference type="Proteomes" id="UP000318943"/>
    </source>
</evidence>
<organism evidence="3 5">
    <name type="scientific">Cupriavidus campinensis</name>
    <dbReference type="NCBI Taxonomy" id="151783"/>
    <lineage>
        <taxon>Bacteria</taxon>
        <taxon>Pseudomonadati</taxon>
        <taxon>Pseudomonadota</taxon>
        <taxon>Betaproteobacteria</taxon>
        <taxon>Burkholderiales</taxon>
        <taxon>Burkholderiaceae</taxon>
        <taxon>Cupriavidus</taxon>
    </lineage>
</organism>
<dbReference type="InterPro" id="IPR003787">
    <property type="entry name" value="Sulphur_relay_DsrE/F-like"/>
</dbReference>
<feature type="chain" id="PRO_5041962262" evidence="1">
    <location>
        <begin position="24"/>
        <end position="157"/>
    </location>
</feature>
<evidence type="ECO:0000313" key="2">
    <source>
        <dbReference type="EMBL" id="TSP09989.1"/>
    </source>
</evidence>
<dbReference type="RefSeq" id="WP_144202061.1">
    <property type="nucleotide sequence ID" value="NZ_CAJPVH010000030.1"/>
</dbReference>
<reference evidence="3" key="3">
    <citation type="submission" date="2022-05" db="EMBL/GenBank/DDBJ databases">
        <authorList>
            <person name="Kunte H.-J."/>
        </authorList>
    </citation>
    <scope>NUCLEOTIDE SEQUENCE</scope>
    <source>
        <strain evidence="3">G5</strain>
    </source>
</reference>
<dbReference type="Gene3D" id="3.40.1260.10">
    <property type="entry name" value="DsrEFH-like"/>
    <property type="match status" value="1"/>
</dbReference>
<dbReference type="SUPFAM" id="SSF75169">
    <property type="entry name" value="DsrEFH-like"/>
    <property type="match status" value="1"/>
</dbReference>